<evidence type="ECO:0000313" key="3">
    <source>
        <dbReference type="Proteomes" id="UP000076532"/>
    </source>
</evidence>
<dbReference type="Proteomes" id="UP000076532">
    <property type="component" value="Unassembled WGS sequence"/>
</dbReference>
<sequence length="213" mass="23942">MSELLCIAIFVPVIVLSVPVVVLFVPVVLSVLFAPVALFLLFLLAVQVFFFLVLPVLFLLAVFSVVIMIDIPDLIWWFVTSLVQLVQLLDHTVLSLHTGLDALMLSLGNRLDALVLSLRNQLYALGLSLCNQLYALGESFRRTNILRSAKAECEISGNQRSCGSHMCLLIYHWRFSFFYSRVVSRSAHRAFNMSVDQRIILIPGGEGLIRRFS</sequence>
<accession>A0A167TLW1</accession>
<feature type="transmembrane region" description="Helical" evidence="1">
    <location>
        <begin position="7"/>
        <end position="33"/>
    </location>
</feature>
<keyword evidence="3" id="KW-1185">Reference proteome</keyword>
<dbReference type="AlphaFoldDB" id="A0A167TLW1"/>
<evidence type="ECO:0000256" key="1">
    <source>
        <dbReference type="SAM" id="Phobius"/>
    </source>
</evidence>
<protein>
    <submittedName>
        <fullName evidence="2">Uncharacterized protein</fullName>
    </submittedName>
</protein>
<evidence type="ECO:0000313" key="2">
    <source>
        <dbReference type="EMBL" id="KZP03073.1"/>
    </source>
</evidence>
<feature type="transmembrane region" description="Helical" evidence="1">
    <location>
        <begin position="39"/>
        <end position="67"/>
    </location>
</feature>
<name>A0A167TLW1_9AGAM</name>
<keyword evidence="1" id="KW-0812">Transmembrane</keyword>
<keyword evidence="1" id="KW-0472">Membrane</keyword>
<reference evidence="2 3" key="1">
    <citation type="journal article" date="2016" name="Mol. Biol. Evol.">
        <title>Comparative Genomics of Early-Diverging Mushroom-Forming Fungi Provides Insights into the Origins of Lignocellulose Decay Capabilities.</title>
        <authorList>
            <person name="Nagy L.G."/>
            <person name="Riley R."/>
            <person name="Tritt A."/>
            <person name="Adam C."/>
            <person name="Daum C."/>
            <person name="Floudas D."/>
            <person name="Sun H."/>
            <person name="Yadav J.S."/>
            <person name="Pangilinan J."/>
            <person name="Larsson K.H."/>
            <person name="Matsuura K."/>
            <person name="Barry K."/>
            <person name="Labutti K."/>
            <person name="Kuo R."/>
            <person name="Ohm R.A."/>
            <person name="Bhattacharya S.S."/>
            <person name="Shirouzu T."/>
            <person name="Yoshinaga Y."/>
            <person name="Martin F.M."/>
            <person name="Grigoriev I.V."/>
            <person name="Hibbett D.S."/>
        </authorList>
    </citation>
    <scope>NUCLEOTIDE SEQUENCE [LARGE SCALE GENOMIC DNA]</scope>
    <source>
        <strain evidence="2 3">CBS 109695</strain>
    </source>
</reference>
<organism evidence="2 3">
    <name type="scientific">Athelia psychrophila</name>
    <dbReference type="NCBI Taxonomy" id="1759441"/>
    <lineage>
        <taxon>Eukaryota</taxon>
        <taxon>Fungi</taxon>
        <taxon>Dikarya</taxon>
        <taxon>Basidiomycota</taxon>
        <taxon>Agaricomycotina</taxon>
        <taxon>Agaricomycetes</taxon>
        <taxon>Agaricomycetidae</taxon>
        <taxon>Atheliales</taxon>
        <taxon>Atheliaceae</taxon>
        <taxon>Athelia</taxon>
    </lineage>
</organism>
<dbReference type="EMBL" id="KV418175">
    <property type="protein sequence ID" value="KZP03073.1"/>
    <property type="molecule type" value="Genomic_DNA"/>
</dbReference>
<keyword evidence="1" id="KW-1133">Transmembrane helix</keyword>
<gene>
    <name evidence="2" type="ORF">FIBSPDRAFT_510161</name>
</gene>
<proteinExistence type="predicted"/>